<accession>A0AAF1K115</accession>
<reference evidence="4" key="1">
    <citation type="submission" date="2020-01" db="EMBL/GenBank/DDBJ databases">
        <authorList>
            <person name="Rat A."/>
        </authorList>
    </citation>
    <scope>NUCLEOTIDE SEQUENCE</scope>
    <source>
        <strain evidence="4">LMG 28251</strain>
    </source>
</reference>
<dbReference type="GO" id="GO:0061522">
    <property type="term" value="F:1,4-dihydroxy-2-naphthoyl-CoA thioesterase activity"/>
    <property type="evidence" value="ECO:0007669"/>
    <property type="project" value="TreeGrafter"/>
</dbReference>
<dbReference type="Gene3D" id="3.10.129.10">
    <property type="entry name" value="Hotdog Thioesterase"/>
    <property type="match status" value="1"/>
</dbReference>
<dbReference type="PANTHER" id="PTHR43240">
    <property type="entry name" value="1,4-DIHYDROXY-2-NAPHTHOYL-COA THIOESTERASE 1"/>
    <property type="match status" value="1"/>
</dbReference>
<dbReference type="RefSeq" id="WP_211873163.1">
    <property type="nucleotide sequence ID" value="NZ_JAAEDH010000003.1"/>
</dbReference>
<organism evidence="4 5">
    <name type="scientific">Plastoroseomonas arctica</name>
    <dbReference type="NCBI Taxonomy" id="1509237"/>
    <lineage>
        <taxon>Bacteria</taxon>
        <taxon>Pseudomonadati</taxon>
        <taxon>Pseudomonadota</taxon>
        <taxon>Alphaproteobacteria</taxon>
        <taxon>Acetobacterales</taxon>
        <taxon>Acetobacteraceae</taxon>
        <taxon>Plastoroseomonas</taxon>
    </lineage>
</organism>
<dbReference type="CDD" id="cd03443">
    <property type="entry name" value="PaaI_thioesterase"/>
    <property type="match status" value="1"/>
</dbReference>
<feature type="domain" description="Thioesterase" evidence="3">
    <location>
        <begin position="54"/>
        <end position="132"/>
    </location>
</feature>
<dbReference type="Pfam" id="PF03061">
    <property type="entry name" value="4HBT"/>
    <property type="match status" value="1"/>
</dbReference>
<dbReference type="GO" id="GO:0005829">
    <property type="term" value="C:cytosol"/>
    <property type="evidence" value="ECO:0007669"/>
    <property type="project" value="TreeGrafter"/>
</dbReference>
<dbReference type="PANTHER" id="PTHR43240:SF5">
    <property type="entry name" value="1,4-DIHYDROXY-2-NAPHTHOYL-COA THIOESTERASE 1"/>
    <property type="match status" value="1"/>
</dbReference>
<dbReference type="SUPFAM" id="SSF54637">
    <property type="entry name" value="Thioesterase/thiol ester dehydrase-isomerase"/>
    <property type="match status" value="1"/>
</dbReference>
<evidence type="ECO:0000256" key="2">
    <source>
        <dbReference type="ARBA" id="ARBA00022801"/>
    </source>
</evidence>
<proteinExistence type="inferred from homology"/>
<protein>
    <submittedName>
        <fullName evidence="4">Hotdog fold thioesterase</fullName>
    </submittedName>
</protein>
<reference evidence="4" key="2">
    <citation type="journal article" date="2021" name="Syst. Appl. Microbiol.">
        <title>Roseomonas hellenica sp. nov., isolated from roots of wild-growing Alkanna tinctoria.</title>
        <authorList>
            <person name="Rat A."/>
            <person name="Naranjo H.D."/>
            <person name="Lebbe L."/>
            <person name="Cnockaert M."/>
            <person name="Krigas N."/>
            <person name="Grigoriadou K."/>
            <person name="Maloupa E."/>
            <person name="Willems A."/>
        </authorList>
    </citation>
    <scope>NUCLEOTIDE SEQUENCE</scope>
    <source>
        <strain evidence="4">LMG 28251</strain>
    </source>
</reference>
<keyword evidence="2" id="KW-0378">Hydrolase</keyword>
<keyword evidence="5" id="KW-1185">Reference proteome</keyword>
<evidence type="ECO:0000313" key="4">
    <source>
        <dbReference type="EMBL" id="MBR0654350.1"/>
    </source>
</evidence>
<comment type="caution">
    <text evidence="4">The sequence shown here is derived from an EMBL/GenBank/DDBJ whole genome shotgun (WGS) entry which is preliminary data.</text>
</comment>
<dbReference type="AlphaFoldDB" id="A0AAF1K115"/>
<dbReference type="InterPro" id="IPR029069">
    <property type="entry name" value="HotDog_dom_sf"/>
</dbReference>
<gene>
    <name evidence="4" type="ORF">GXW79_04570</name>
</gene>
<dbReference type="NCBIfam" id="TIGR00369">
    <property type="entry name" value="unchar_dom_1"/>
    <property type="match status" value="1"/>
</dbReference>
<dbReference type="InterPro" id="IPR003736">
    <property type="entry name" value="PAAI_dom"/>
</dbReference>
<comment type="similarity">
    <text evidence="1">Belongs to the thioesterase PaaI family.</text>
</comment>
<evidence type="ECO:0000256" key="1">
    <source>
        <dbReference type="ARBA" id="ARBA00008324"/>
    </source>
</evidence>
<dbReference type="InterPro" id="IPR006683">
    <property type="entry name" value="Thioestr_dom"/>
</dbReference>
<evidence type="ECO:0000259" key="3">
    <source>
        <dbReference type="Pfam" id="PF03061"/>
    </source>
</evidence>
<evidence type="ECO:0000313" key="5">
    <source>
        <dbReference type="Proteomes" id="UP001196068"/>
    </source>
</evidence>
<name>A0AAF1K115_9PROT</name>
<dbReference type="Proteomes" id="UP001196068">
    <property type="component" value="Unassembled WGS sequence"/>
</dbReference>
<dbReference type="EMBL" id="JAAEDH010000003">
    <property type="protein sequence ID" value="MBR0654350.1"/>
    <property type="molecule type" value="Genomic_DNA"/>
</dbReference>
<sequence length="155" mass="16103">MSKTSLWRRGATADSINARFEGTVAGLLGIRVTAVTEEGLEAEMPVDARHIQPYGILHGGVSVVLSETLGSIASVNASPEGAQVVGIEVNANHLATVANGSRVTARCRPLHVGRTTQVWQTEIFRADGRMACVSRLTAAVLEAKGGAAADVGKEG</sequence>